<keyword evidence="3" id="KW-1185">Reference proteome</keyword>
<gene>
    <name evidence="2" type="ORF">JJ685_14150</name>
</gene>
<accession>A0A936Z0T6</accession>
<feature type="transmembrane region" description="Helical" evidence="1">
    <location>
        <begin position="37"/>
        <end position="57"/>
    </location>
</feature>
<keyword evidence="1" id="KW-0812">Transmembrane</keyword>
<comment type="caution">
    <text evidence="2">The sequence shown here is derived from an EMBL/GenBank/DDBJ whole genome shotgun (WGS) entry which is preliminary data.</text>
</comment>
<dbReference type="Proteomes" id="UP000599109">
    <property type="component" value="Unassembled WGS sequence"/>
</dbReference>
<proteinExistence type="predicted"/>
<evidence type="ECO:0000313" key="3">
    <source>
        <dbReference type="Proteomes" id="UP000599109"/>
    </source>
</evidence>
<dbReference type="RefSeq" id="WP_201674912.1">
    <property type="nucleotide sequence ID" value="NZ_JAEQNE010000003.1"/>
</dbReference>
<keyword evidence="1" id="KW-1133">Transmembrane helix</keyword>
<dbReference type="AlphaFoldDB" id="A0A936Z0T6"/>
<feature type="transmembrane region" description="Helical" evidence="1">
    <location>
        <begin position="6"/>
        <end position="25"/>
    </location>
</feature>
<sequence>MPELPTYFYPFLFAFIAFLGARFLVGRVGDDSASLPGWILYAVAIACVLIGFATAWMDTGY</sequence>
<reference evidence="2 3" key="1">
    <citation type="journal article" date="2017" name="Int. J. Syst. Evol. Microbiol.">
        <title>Ramlibacter monticola sp. nov., isolated from forest soil.</title>
        <authorList>
            <person name="Chaudhary D.K."/>
            <person name="Kim J."/>
        </authorList>
    </citation>
    <scope>NUCLEOTIDE SEQUENCE [LARGE SCALE GENOMIC DNA]</scope>
    <source>
        <strain evidence="2 3">KACC 19175</strain>
    </source>
</reference>
<evidence type="ECO:0000313" key="2">
    <source>
        <dbReference type="EMBL" id="MBL0392277.1"/>
    </source>
</evidence>
<evidence type="ECO:0000256" key="1">
    <source>
        <dbReference type="SAM" id="Phobius"/>
    </source>
</evidence>
<organism evidence="2 3">
    <name type="scientific">Ramlibacter monticola</name>
    <dbReference type="NCBI Taxonomy" id="1926872"/>
    <lineage>
        <taxon>Bacteria</taxon>
        <taxon>Pseudomonadati</taxon>
        <taxon>Pseudomonadota</taxon>
        <taxon>Betaproteobacteria</taxon>
        <taxon>Burkholderiales</taxon>
        <taxon>Comamonadaceae</taxon>
        <taxon>Ramlibacter</taxon>
    </lineage>
</organism>
<name>A0A936Z0T6_9BURK</name>
<dbReference type="EMBL" id="JAEQNE010000003">
    <property type="protein sequence ID" value="MBL0392277.1"/>
    <property type="molecule type" value="Genomic_DNA"/>
</dbReference>
<keyword evidence="1" id="KW-0472">Membrane</keyword>
<protein>
    <submittedName>
        <fullName evidence="2">Uncharacterized protein</fullName>
    </submittedName>
</protein>